<dbReference type="GO" id="GO:0046872">
    <property type="term" value="F:metal ion binding"/>
    <property type="evidence" value="ECO:0007669"/>
    <property type="project" value="UniProtKB-UniRule"/>
</dbReference>
<keyword evidence="6" id="KW-0460">Magnesium</keyword>
<protein>
    <recommendedName>
        <fullName evidence="6">Molybdopterin molybdenumtransferase</fullName>
        <ecNumber evidence="6">2.10.1.1</ecNumber>
    </recommendedName>
</protein>
<dbReference type="EMBL" id="DRTT01000158">
    <property type="protein sequence ID" value="HHF98979.1"/>
    <property type="molecule type" value="Genomic_DNA"/>
</dbReference>
<dbReference type="NCBIfam" id="NF045515">
    <property type="entry name" value="Glp_gephyrin"/>
    <property type="match status" value="1"/>
</dbReference>
<accession>A0A7V5HZV8</accession>
<keyword evidence="4 6" id="KW-0501">Molybdenum cofactor biosynthesis</keyword>
<dbReference type="PANTHER" id="PTHR10192">
    <property type="entry name" value="MOLYBDOPTERIN BIOSYNTHESIS PROTEIN"/>
    <property type="match status" value="1"/>
</dbReference>
<dbReference type="Pfam" id="PF03453">
    <property type="entry name" value="MoeA_N"/>
    <property type="match status" value="1"/>
</dbReference>
<dbReference type="InterPro" id="IPR036425">
    <property type="entry name" value="MoaB/Mog-like_dom_sf"/>
</dbReference>
<dbReference type="GO" id="GO:0005737">
    <property type="term" value="C:cytoplasm"/>
    <property type="evidence" value="ECO:0007669"/>
    <property type="project" value="TreeGrafter"/>
</dbReference>
<comment type="function">
    <text evidence="1 6">Catalyzes the insertion of molybdate into adenylated molybdopterin with the concomitant release of AMP.</text>
</comment>
<dbReference type="UniPathway" id="UPA00344"/>
<sequence length="403" mass="43563">MKPLKSLISLEECKEVLFSLVQPIKRTERVPIVKAGGRVIAEDVIAPLNVPPFVRAAMDGYAVKAEDTFSAKTLNPVKLKLVDSVLPGNFSRKVLKKGECIQIATGSPLPSGADAVVMVEDTEKEGEVIKVYKPVHPGENVSSAGTDIQKGQKVISRREFLTPAKVGVLASLGITQVEVFAKPEVAIISSGNEIISPGETLTEGKIYDVNSYTLFALVEENGCRGIILPKMEDEVENITQRIKEALSYDLVIITGGSSVGEKDLMLEALSRIEGKILFHGIAVKPGKPTLASSVGEKIILCMPGYPTSCLTNGYGLLVPLLRKLAHFPKKREVTLKLPISRRVTSTLGRHQFLPVKIVNGKVVPVFKESGAITGMSEAEGYIEIPANVDLLEKGDEVEVKLFL</sequence>
<dbReference type="GO" id="GO:0006777">
    <property type="term" value="P:Mo-molybdopterin cofactor biosynthetic process"/>
    <property type="evidence" value="ECO:0007669"/>
    <property type="project" value="UniProtKB-UniRule"/>
</dbReference>
<comment type="pathway">
    <text evidence="2 6">Cofactor biosynthesis; molybdopterin biosynthesis.</text>
</comment>
<gene>
    <name evidence="8" type="ORF">ENL39_05795</name>
</gene>
<evidence type="ECO:0000256" key="3">
    <source>
        <dbReference type="ARBA" id="ARBA00010763"/>
    </source>
</evidence>
<dbReference type="SUPFAM" id="SSF63867">
    <property type="entry name" value="MoeA C-terminal domain-like"/>
    <property type="match status" value="1"/>
</dbReference>
<dbReference type="InterPro" id="IPR036135">
    <property type="entry name" value="MoeA_linker/N_sf"/>
</dbReference>
<evidence type="ECO:0000256" key="4">
    <source>
        <dbReference type="ARBA" id="ARBA00023150"/>
    </source>
</evidence>
<dbReference type="PANTHER" id="PTHR10192:SF5">
    <property type="entry name" value="GEPHYRIN"/>
    <property type="match status" value="1"/>
</dbReference>
<evidence type="ECO:0000256" key="1">
    <source>
        <dbReference type="ARBA" id="ARBA00002901"/>
    </source>
</evidence>
<evidence type="ECO:0000256" key="5">
    <source>
        <dbReference type="ARBA" id="ARBA00047317"/>
    </source>
</evidence>
<dbReference type="Gene3D" id="2.170.190.11">
    <property type="entry name" value="Molybdopterin biosynthesis moea protein, domain 3"/>
    <property type="match status" value="1"/>
</dbReference>
<evidence type="ECO:0000256" key="6">
    <source>
        <dbReference type="RuleBase" id="RU365090"/>
    </source>
</evidence>
<keyword evidence="6" id="KW-0500">Molybdenum</keyword>
<dbReference type="Proteomes" id="UP000886070">
    <property type="component" value="Unassembled WGS sequence"/>
</dbReference>
<keyword evidence="6" id="KW-0479">Metal-binding</keyword>
<keyword evidence="6" id="KW-0808">Transferase</keyword>
<dbReference type="InterPro" id="IPR036688">
    <property type="entry name" value="MoeA_C_domain_IV_sf"/>
</dbReference>
<comment type="similarity">
    <text evidence="3 6">Belongs to the MoeA family.</text>
</comment>
<feature type="domain" description="MoaB/Mog" evidence="7">
    <location>
        <begin position="186"/>
        <end position="323"/>
    </location>
</feature>
<comment type="catalytic activity">
    <reaction evidence="5">
        <text>adenylyl-molybdopterin + molybdate = Mo-molybdopterin + AMP + H(+)</text>
        <dbReference type="Rhea" id="RHEA:35047"/>
        <dbReference type="ChEBI" id="CHEBI:15378"/>
        <dbReference type="ChEBI" id="CHEBI:36264"/>
        <dbReference type="ChEBI" id="CHEBI:62727"/>
        <dbReference type="ChEBI" id="CHEBI:71302"/>
        <dbReference type="ChEBI" id="CHEBI:456215"/>
        <dbReference type="EC" id="2.10.1.1"/>
    </reaction>
</comment>
<dbReference type="EC" id="2.10.1.1" evidence="6"/>
<dbReference type="Pfam" id="PF03454">
    <property type="entry name" value="MoeA_C"/>
    <property type="match status" value="1"/>
</dbReference>
<comment type="caution">
    <text evidence="8">The sequence shown here is derived from an EMBL/GenBank/DDBJ whole genome shotgun (WGS) entry which is preliminary data.</text>
</comment>
<dbReference type="InterPro" id="IPR001453">
    <property type="entry name" value="MoaB/Mog_dom"/>
</dbReference>
<dbReference type="InterPro" id="IPR038987">
    <property type="entry name" value="MoeA-like"/>
</dbReference>
<dbReference type="FunFam" id="2.170.190.11:FF:000001">
    <property type="entry name" value="Molybdopterin molybdenumtransferase"/>
    <property type="match status" value="1"/>
</dbReference>
<evidence type="ECO:0000313" key="8">
    <source>
        <dbReference type="EMBL" id="HHF98979.1"/>
    </source>
</evidence>
<dbReference type="SMART" id="SM00852">
    <property type="entry name" value="MoCF_biosynth"/>
    <property type="match status" value="1"/>
</dbReference>
<dbReference type="InterPro" id="IPR005111">
    <property type="entry name" value="MoeA_C_domain_IV"/>
</dbReference>
<dbReference type="NCBIfam" id="TIGR00177">
    <property type="entry name" value="molyb_syn"/>
    <property type="match status" value="1"/>
</dbReference>
<dbReference type="InterPro" id="IPR005110">
    <property type="entry name" value="MoeA_linker/N"/>
</dbReference>
<dbReference type="CDD" id="cd00887">
    <property type="entry name" value="MoeA"/>
    <property type="match status" value="1"/>
</dbReference>
<reference evidence="8" key="1">
    <citation type="journal article" date="2020" name="mSystems">
        <title>Genome- and Community-Level Interaction Insights into Carbon Utilization and Element Cycling Functions of Hydrothermarchaeota in Hydrothermal Sediment.</title>
        <authorList>
            <person name="Zhou Z."/>
            <person name="Liu Y."/>
            <person name="Xu W."/>
            <person name="Pan J."/>
            <person name="Luo Z.H."/>
            <person name="Li M."/>
        </authorList>
    </citation>
    <scope>NUCLEOTIDE SEQUENCE [LARGE SCALE GENOMIC DNA]</scope>
    <source>
        <strain evidence="8">HyVt-92</strain>
    </source>
</reference>
<dbReference type="GO" id="GO:0061599">
    <property type="term" value="F:molybdopterin molybdotransferase activity"/>
    <property type="evidence" value="ECO:0007669"/>
    <property type="project" value="UniProtKB-UniRule"/>
</dbReference>
<dbReference type="AlphaFoldDB" id="A0A7V5HZV8"/>
<comment type="cofactor">
    <cofactor evidence="6">
        <name>Mg(2+)</name>
        <dbReference type="ChEBI" id="CHEBI:18420"/>
    </cofactor>
</comment>
<evidence type="ECO:0000256" key="2">
    <source>
        <dbReference type="ARBA" id="ARBA00005046"/>
    </source>
</evidence>
<dbReference type="Gene3D" id="2.40.340.10">
    <property type="entry name" value="MoeA, C-terminal, domain IV"/>
    <property type="match status" value="1"/>
</dbReference>
<dbReference type="Pfam" id="PF00994">
    <property type="entry name" value="MoCF_biosynth"/>
    <property type="match status" value="1"/>
</dbReference>
<organism evidence="8">
    <name type="scientific">Aerophobetes bacterium</name>
    <dbReference type="NCBI Taxonomy" id="2030807"/>
    <lineage>
        <taxon>Bacteria</taxon>
        <taxon>Candidatus Aerophobota</taxon>
    </lineage>
</organism>
<evidence type="ECO:0000259" key="7">
    <source>
        <dbReference type="SMART" id="SM00852"/>
    </source>
</evidence>
<dbReference type="Gene3D" id="3.90.105.10">
    <property type="entry name" value="Molybdopterin biosynthesis moea protein, domain 2"/>
    <property type="match status" value="1"/>
</dbReference>
<proteinExistence type="inferred from homology"/>
<dbReference type="SUPFAM" id="SSF53218">
    <property type="entry name" value="Molybdenum cofactor biosynthesis proteins"/>
    <property type="match status" value="1"/>
</dbReference>
<name>A0A7V5HZV8_UNCAE</name>
<dbReference type="SUPFAM" id="SSF63882">
    <property type="entry name" value="MoeA N-terminal region -like"/>
    <property type="match status" value="1"/>
</dbReference>
<dbReference type="Gene3D" id="3.40.980.10">
    <property type="entry name" value="MoaB/Mog-like domain"/>
    <property type="match status" value="1"/>
</dbReference>